<evidence type="ECO:0000256" key="1">
    <source>
        <dbReference type="ARBA" id="ARBA00022723"/>
    </source>
</evidence>
<evidence type="ECO:0000259" key="5">
    <source>
        <dbReference type="PROSITE" id="PS50865"/>
    </source>
</evidence>
<dbReference type="Gene3D" id="6.10.140.2220">
    <property type="match status" value="1"/>
</dbReference>
<keyword evidence="3" id="KW-0862">Zinc</keyword>
<evidence type="ECO:0000256" key="2">
    <source>
        <dbReference type="ARBA" id="ARBA00022771"/>
    </source>
</evidence>
<reference evidence="6" key="1">
    <citation type="submission" date="2023-03" db="EMBL/GenBank/DDBJ databases">
        <title>Massive genome expansion in bonnet fungi (Mycena s.s.) driven by repeated elements and novel gene families across ecological guilds.</title>
        <authorList>
            <consortium name="Lawrence Berkeley National Laboratory"/>
            <person name="Harder C.B."/>
            <person name="Miyauchi S."/>
            <person name="Viragh M."/>
            <person name="Kuo A."/>
            <person name="Thoen E."/>
            <person name="Andreopoulos B."/>
            <person name="Lu D."/>
            <person name="Skrede I."/>
            <person name="Drula E."/>
            <person name="Henrissat B."/>
            <person name="Morin E."/>
            <person name="Kohler A."/>
            <person name="Barry K."/>
            <person name="LaButti K."/>
            <person name="Morin E."/>
            <person name="Salamov A."/>
            <person name="Lipzen A."/>
            <person name="Mereny Z."/>
            <person name="Hegedus B."/>
            <person name="Baldrian P."/>
            <person name="Stursova M."/>
            <person name="Weitz H."/>
            <person name="Taylor A."/>
            <person name="Grigoriev I.V."/>
            <person name="Nagy L.G."/>
            <person name="Martin F."/>
            <person name="Kauserud H."/>
        </authorList>
    </citation>
    <scope>NUCLEOTIDE SEQUENCE</scope>
    <source>
        <strain evidence="6">CBHHK173m</strain>
    </source>
</reference>
<organism evidence="6 7">
    <name type="scientific">Mycena belliarum</name>
    <dbReference type="NCBI Taxonomy" id="1033014"/>
    <lineage>
        <taxon>Eukaryota</taxon>
        <taxon>Fungi</taxon>
        <taxon>Dikarya</taxon>
        <taxon>Basidiomycota</taxon>
        <taxon>Agaricomycotina</taxon>
        <taxon>Agaricomycetes</taxon>
        <taxon>Agaricomycetidae</taxon>
        <taxon>Agaricales</taxon>
        <taxon>Marasmiineae</taxon>
        <taxon>Mycenaceae</taxon>
        <taxon>Mycena</taxon>
    </lineage>
</organism>
<dbReference type="Pfam" id="PF01753">
    <property type="entry name" value="zf-MYND"/>
    <property type="match status" value="1"/>
</dbReference>
<dbReference type="EMBL" id="JARJCN010000074">
    <property type="protein sequence ID" value="KAJ7077301.1"/>
    <property type="molecule type" value="Genomic_DNA"/>
</dbReference>
<dbReference type="SUPFAM" id="SSF144232">
    <property type="entry name" value="HIT/MYND zinc finger-like"/>
    <property type="match status" value="1"/>
</dbReference>
<evidence type="ECO:0000313" key="6">
    <source>
        <dbReference type="EMBL" id="KAJ7077301.1"/>
    </source>
</evidence>
<proteinExistence type="predicted"/>
<dbReference type="InterPro" id="IPR002893">
    <property type="entry name" value="Znf_MYND"/>
</dbReference>
<accession>A0AAD6TWV8</accession>
<evidence type="ECO:0000256" key="4">
    <source>
        <dbReference type="PROSITE-ProRule" id="PRU00134"/>
    </source>
</evidence>
<name>A0AAD6TWV8_9AGAR</name>
<keyword evidence="7" id="KW-1185">Reference proteome</keyword>
<dbReference type="PROSITE" id="PS50865">
    <property type="entry name" value="ZF_MYND_2"/>
    <property type="match status" value="1"/>
</dbReference>
<comment type="caution">
    <text evidence="6">The sequence shown here is derived from an EMBL/GenBank/DDBJ whole genome shotgun (WGS) entry which is preliminary data.</text>
</comment>
<keyword evidence="2 4" id="KW-0863">Zinc-finger</keyword>
<dbReference type="AlphaFoldDB" id="A0AAD6TWV8"/>
<evidence type="ECO:0000313" key="7">
    <source>
        <dbReference type="Proteomes" id="UP001222325"/>
    </source>
</evidence>
<dbReference type="GO" id="GO:0008270">
    <property type="term" value="F:zinc ion binding"/>
    <property type="evidence" value="ECO:0007669"/>
    <property type="project" value="UniProtKB-KW"/>
</dbReference>
<feature type="domain" description="MYND-type" evidence="5">
    <location>
        <begin position="214"/>
        <end position="256"/>
    </location>
</feature>
<keyword evidence="1" id="KW-0479">Metal-binding</keyword>
<gene>
    <name evidence="6" type="ORF">B0H15DRAFT_805277</name>
</gene>
<dbReference type="Proteomes" id="UP001222325">
    <property type="component" value="Unassembled WGS sequence"/>
</dbReference>
<evidence type="ECO:0000256" key="3">
    <source>
        <dbReference type="ARBA" id="ARBA00022833"/>
    </source>
</evidence>
<protein>
    <recommendedName>
        <fullName evidence="5">MYND-type domain-containing protein</fullName>
    </recommendedName>
</protein>
<sequence length="378" mass="42421">MLTEAELSALKLASGALLLFSRLAYLVDHGNPVLRSIMLHSWGAGVWKWMLFLYNFGMDLNNTIANEGRPLPMITRQIITVAIVDALVGCADSVSLGKQLILVPDVVSLIGRLWIEDLTIPDRPNMVHKELTFTIYHIMNDDLSNGSILSTLVDAVDGGAMKIIQAATNHFRQLLTSRPIDAKDIASQVCPYSCNRYRSAGSKLEEWETLNDVYEDCSTNEQETQTKLLRCGKCQYKRYCSKECQQQDWPNHKRYCRREGDHEITPVSDREFVRELAEWEVKIHMGSLRKRIQANPALKSSMEDLMFQVDFTTLDKKISIGIIPSRNAAAPPGRERLAVIYAKVKSGSVEITSLGNVTGWDALQTSAQIGNMFNLPSL</sequence>